<dbReference type="Gene3D" id="3.40.50.410">
    <property type="entry name" value="von Willebrand factor, type A domain"/>
    <property type="match status" value="1"/>
</dbReference>
<dbReference type="Gene3D" id="2.130.10.10">
    <property type="entry name" value="YVTN repeat-like/Quinoprotein amine dehydrogenase"/>
    <property type="match status" value="1"/>
</dbReference>
<keyword evidence="5" id="KW-0106">Calcium</keyword>
<organism evidence="8 9">
    <name type="scientific">Legionella sainthelensi</name>
    <dbReference type="NCBI Taxonomy" id="28087"/>
    <lineage>
        <taxon>Bacteria</taxon>
        <taxon>Pseudomonadati</taxon>
        <taxon>Pseudomonadota</taxon>
        <taxon>Gammaproteobacteria</taxon>
        <taxon>Legionellales</taxon>
        <taxon>Legionellaceae</taxon>
        <taxon>Legionella</taxon>
    </lineage>
</organism>
<comment type="similarity">
    <text evidence="2">Belongs to the PilY1 family.</text>
</comment>
<keyword evidence="6" id="KW-0281">Fimbrium</keyword>
<dbReference type="AlphaFoldDB" id="A0A0W0YQ11"/>
<protein>
    <submittedName>
        <fullName evidence="8">Type 4 fimbrial biogenesis protein PilY1</fullName>
    </submittedName>
</protein>
<evidence type="ECO:0000256" key="1">
    <source>
        <dbReference type="ARBA" id="ARBA00004561"/>
    </source>
</evidence>
<gene>
    <name evidence="8" type="ORF">Lsai_0739</name>
</gene>
<dbReference type="Pfam" id="PF05567">
    <property type="entry name" value="T4P_PilY1"/>
    <property type="match status" value="1"/>
</dbReference>
<dbReference type="OrthoDB" id="7156875at2"/>
<dbReference type="Proteomes" id="UP000054621">
    <property type="component" value="Unassembled WGS sequence"/>
</dbReference>
<dbReference type="STRING" id="28087.Lsai_0739"/>
<evidence type="ECO:0000259" key="7">
    <source>
        <dbReference type="Pfam" id="PF05567"/>
    </source>
</evidence>
<proteinExistence type="inferred from homology"/>
<accession>A0A0W0YQ11</accession>
<dbReference type="InterPro" id="IPR011047">
    <property type="entry name" value="Quinoprotein_ADH-like_sf"/>
</dbReference>
<evidence type="ECO:0000313" key="8">
    <source>
        <dbReference type="EMBL" id="KTD58939.1"/>
    </source>
</evidence>
<dbReference type="InterPro" id="IPR036465">
    <property type="entry name" value="vWFA_dom_sf"/>
</dbReference>
<dbReference type="GO" id="GO:0046872">
    <property type="term" value="F:metal ion binding"/>
    <property type="evidence" value="ECO:0007669"/>
    <property type="project" value="UniProtKB-KW"/>
</dbReference>
<comment type="subcellular location">
    <subcellularLocation>
        <location evidence="1">Fimbrium</location>
    </subcellularLocation>
</comment>
<keyword evidence="3" id="KW-1029">Fimbrium biogenesis</keyword>
<evidence type="ECO:0000256" key="2">
    <source>
        <dbReference type="ARBA" id="ARBA00008387"/>
    </source>
</evidence>
<evidence type="ECO:0000256" key="4">
    <source>
        <dbReference type="ARBA" id="ARBA00022723"/>
    </source>
</evidence>
<evidence type="ECO:0000256" key="5">
    <source>
        <dbReference type="ARBA" id="ARBA00022837"/>
    </source>
</evidence>
<reference evidence="8 9" key="1">
    <citation type="submission" date="2015-11" db="EMBL/GenBank/DDBJ databases">
        <title>Genomic analysis of 38 Legionella species identifies large and diverse effector repertoires.</title>
        <authorList>
            <person name="Burstein D."/>
            <person name="Amaro F."/>
            <person name="Zusman T."/>
            <person name="Lifshitz Z."/>
            <person name="Cohen O."/>
            <person name="Gilbert J.A."/>
            <person name="Pupko T."/>
            <person name="Shuman H.A."/>
            <person name="Segal G."/>
        </authorList>
    </citation>
    <scope>NUCLEOTIDE SEQUENCE [LARGE SCALE GENOMIC DNA]</scope>
    <source>
        <strain evidence="8 9">Mt.St.Helens-4</strain>
    </source>
</reference>
<dbReference type="RefSeq" id="WP_027271735.1">
    <property type="nucleotide sequence ID" value="NZ_CAAAJE010000023.1"/>
</dbReference>
<dbReference type="SUPFAM" id="SSF53300">
    <property type="entry name" value="vWA-like"/>
    <property type="match status" value="1"/>
</dbReference>
<name>A0A0W0YQ11_9GAMM</name>
<dbReference type="GO" id="GO:0009289">
    <property type="term" value="C:pilus"/>
    <property type="evidence" value="ECO:0007669"/>
    <property type="project" value="UniProtKB-SubCell"/>
</dbReference>
<sequence length="1159" mass="122142">MVHAQSKSFRVGLKALLFLIVSTLVLAASTPILNIPQIPLIMASPTHPQVLIAIGNSESMDGDLSGAIMSGSGSLTGGLASLKNSSSPLNYTVPSGFTPPVQAANSSGQAPYTVSQNGVLVDNGASRLNVAKAGVQAIINTYMQSTDFALATYKTSSVAVYNTWVYYMSPQGSNFSFTNTPVTGNTYVNNPCYNYTSASSTIQSNCSSIGSFYGSSVLSSNAYMQIGATSDNPAINDVLYAGSSFPGVFLTYSGPSPATPYPPNFSISNYNNGGVLISYSKSLPNIGGFGTSPTNAGFVPYSPQVFYAQRGFGYSGTQSATSGTILVPMTSAGTNPTTTSINSAIGVFTPYLQPETNSTSTKEIKASAVQSPVAGLMASAKTYLSSLGNTSGNGCPQKKYVILISDGLPTQDLNGKLWPPLGSAAATGYGITATFNPDGSLQSTNCQALTDTISAIAALKQQGIPTYIIGLGAGVNPTLNPQAAASLTAMAVAGGTTNYYPATNSTDLVNDLNAIMISVQNGSFTTSAAAVSSTQLNNNSVEYEANFISNDTPYQDWTGNLLAMPLNPSTGLPTGAINWQAQPLLDKLVSGSGWATNRFIVTWNPSTNTGVPFEWANISTTQQTQLQPSDTLGQQRLQYLRGNTSLEMRNGGSFRNRSHILGDIIDSQVIYIGAPSAPYTSSSYLSFAQTYANRTPLLYVGANDGMLHAFNATTGNEVFAFIPNAVFANLYNLTNPLYNLSHRYFVDGSPQTADVQFSDSSWHTLLVGGENAGGNSIYGLDITNPNSFINETNLAQKVLWEFTDSDMGLSYSQPQIAQIGANTNPAGFAVFFGNGYNSLNNTSVLYAINPQTGALISKINLCNAVPGSCNSSLPQGLSSVAIANQNGFQGAPITNVYAGDLQGNMWSINVSDPNPTNWTVRLLFQAKDSSGTVQPITTAPVVTLNPAYPRVSGLFVIFGTGQLLQTSDLVNTQTQTIYGVLDKPLTSVTYTRNNLQQQTLNLISTSTSGLSVPVVTASSTPINWYSQSGWYDDLVVSGQRIVTNPTVFNGAFISTLNTPPQSCSTSFTSMLLELNFKTGGAFTNPQIIGVNANGTPNTQYNYSGVVGVQLSNSFANAATLVGPNQGNNIVLLITQSNGSQSTILNPNSTRRRTGWWQLQ</sequence>
<evidence type="ECO:0000256" key="3">
    <source>
        <dbReference type="ARBA" id="ARBA00022558"/>
    </source>
</evidence>
<dbReference type="SUPFAM" id="SSF50998">
    <property type="entry name" value="Quinoprotein alcohol dehydrogenase-like"/>
    <property type="match status" value="1"/>
</dbReference>
<dbReference type="PATRIC" id="fig|28087.4.peg.787"/>
<dbReference type="EMBL" id="LNYV01000011">
    <property type="protein sequence ID" value="KTD58939.1"/>
    <property type="molecule type" value="Genomic_DNA"/>
</dbReference>
<feature type="domain" description="PilY1 beta-propeller" evidence="7">
    <location>
        <begin position="661"/>
        <end position="1006"/>
    </location>
</feature>
<comment type="caution">
    <text evidence="8">The sequence shown here is derived from an EMBL/GenBank/DDBJ whole genome shotgun (WGS) entry which is preliminary data.</text>
</comment>
<dbReference type="InterPro" id="IPR015943">
    <property type="entry name" value="WD40/YVTN_repeat-like_dom_sf"/>
</dbReference>
<keyword evidence="4" id="KW-0479">Metal-binding</keyword>
<evidence type="ECO:0000256" key="6">
    <source>
        <dbReference type="ARBA" id="ARBA00023263"/>
    </source>
</evidence>
<dbReference type="InterPro" id="IPR008707">
    <property type="entry name" value="B-propeller_PilY1"/>
</dbReference>
<evidence type="ECO:0000313" key="9">
    <source>
        <dbReference type="Proteomes" id="UP000054621"/>
    </source>
</evidence>
<dbReference type="eggNOG" id="COG3419">
    <property type="taxonomic scope" value="Bacteria"/>
</dbReference>